<evidence type="ECO:0000313" key="2">
    <source>
        <dbReference type="EMBL" id="TFB76086.1"/>
    </source>
</evidence>
<reference evidence="2 4" key="2">
    <citation type="submission" date="2019-03" db="EMBL/GenBank/DDBJ databases">
        <title>Genomics of glacier-inhabiting Cryobacterium strains.</title>
        <authorList>
            <person name="Liu Q."/>
            <person name="Xin Y.-H."/>
        </authorList>
    </citation>
    <scope>NUCLEOTIDE SEQUENCE [LARGE SCALE GENOMIC DNA]</scope>
    <source>
        <strain evidence="2 4">Hh8</strain>
    </source>
</reference>
<name>A0A4R8V2Q1_9MICO</name>
<evidence type="ECO:0000313" key="3">
    <source>
        <dbReference type="Proteomes" id="UP000199639"/>
    </source>
</evidence>
<gene>
    <name evidence="2" type="ORF">E3O21_11570</name>
    <name evidence="1" type="ORF">SAMN05216368_10936</name>
</gene>
<dbReference type="EMBL" id="FNIB01000009">
    <property type="protein sequence ID" value="SDO01009.1"/>
    <property type="molecule type" value="Genomic_DNA"/>
</dbReference>
<dbReference type="Proteomes" id="UP000199639">
    <property type="component" value="Unassembled WGS sequence"/>
</dbReference>
<protein>
    <submittedName>
        <fullName evidence="1">Uncharacterized protein</fullName>
    </submittedName>
</protein>
<dbReference type="AlphaFoldDB" id="A0A4R8V2Q1"/>
<proteinExistence type="predicted"/>
<sequence>MTTTTQPTVELFRIVTSTEVILVVRNWTTGKSIASPGEDMPYAIVDTVRLVPGEAASVTFIDVEDGDRLIPFTGGIVETINRHPFSGFGC</sequence>
<keyword evidence="4" id="KW-1185">Reference proteome</keyword>
<dbReference type="RefSeq" id="WP_092341356.1">
    <property type="nucleotide sequence ID" value="NZ_FNIB01000009.1"/>
</dbReference>
<reference evidence="1 3" key="1">
    <citation type="submission" date="2016-10" db="EMBL/GenBank/DDBJ databases">
        <authorList>
            <person name="Varghese N."/>
            <person name="Submissions S."/>
        </authorList>
    </citation>
    <scope>NUCLEOTIDE SEQUENCE [LARGE SCALE GENOMIC DNA]</scope>
    <source>
        <strain evidence="1 3">CGMCC 1.11215</strain>
    </source>
</reference>
<accession>A0A4R8V2Q1</accession>
<organism evidence="1 3">
    <name type="scientific">Cryobacterium flavum</name>
    <dbReference type="NCBI Taxonomy" id="1424659"/>
    <lineage>
        <taxon>Bacteria</taxon>
        <taxon>Bacillati</taxon>
        <taxon>Actinomycetota</taxon>
        <taxon>Actinomycetes</taxon>
        <taxon>Micrococcales</taxon>
        <taxon>Microbacteriaceae</taxon>
        <taxon>Cryobacterium</taxon>
    </lineage>
</organism>
<dbReference type="STRING" id="1424659.SAMN05216368_10936"/>
<dbReference type="Proteomes" id="UP000298252">
    <property type="component" value="Unassembled WGS sequence"/>
</dbReference>
<evidence type="ECO:0000313" key="1">
    <source>
        <dbReference type="EMBL" id="SDO01009.1"/>
    </source>
</evidence>
<evidence type="ECO:0000313" key="4">
    <source>
        <dbReference type="Proteomes" id="UP000298252"/>
    </source>
</evidence>
<dbReference type="EMBL" id="SOFD01000028">
    <property type="protein sequence ID" value="TFB76086.1"/>
    <property type="molecule type" value="Genomic_DNA"/>
</dbReference>